<feature type="binding site" description="axial binding residue" evidence="14">
    <location>
        <position position="176"/>
    </location>
    <ligand>
        <name>heme c</name>
        <dbReference type="ChEBI" id="CHEBI:61717"/>
        <label>2</label>
    </ligand>
    <ligandPart>
        <name>Fe</name>
        <dbReference type="ChEBI" id="CHEBI:18248"/>
    </ligandPart>
</feature>
<dbReference type="FunFam" id="1.10.760.10:FF:000019">
    <property type="entry name" value="Di-heme cytochrome C peroxidase"/>
    <property type="match status" value="1"/>
</dbReference>
<comment type="subcellular location">
    <subcellularLocation>
        <location evidence="1">Periplasm</location>
    </subcellularLocation>
</comment>
<proteinExistence type="predicted"/>
<dbReference type="InterPro" id="IPR051395">
    <property type="entry name" value="Cytochrome_c_Peroxidase/MauG"/>
</dbReference>
<dbReference type="PANTHER" id="PTHR30600:SF10">
    <property type="entry name" value="BLL6722 PROTEIN"/>
    <property type="match status" value="1"/>
</dbReference>
<dbReference type="GO" id="GO:0009055">
    <property type="term" value="F:electron transfer activity"/>
    <property type="evidence" value="ECO:0007669"/>
    <property type="project" value="InterPro"/>
</dbReference>
<evidence type="ECO:0000256" key="1">
    <source>
        <dbReference type="ARBA" id="ARBA00004418"/>
    </source>
</evidence>
<evidence type="ECO:0000256" key="4">
    <source>
        <dbReference type="ARBA" id="ARBA00022617"/>
    </source>
</evidence>
<keyword evidence="4 13" id="KW-0349">Heme</keyword>
<dbReference type="InterPro" id="IPR004852">
    <property type="entry name" value="Di-haem_cyt_c_peroxidsae"/>
</dbReference>
<dbReference type="Gene3D" id="1.10.760.10">
    <property type="entry name" value="Cytochrome c-like domain"/>
    <property type="match status" value="2"/>
</dbReference>
<dbReference type="SUPFAM" id="SSF46626">
    <property type="entry name" value="Cytochrome c"/>
    <property type="match status" value="2"/>
</dbReference>
<dbReference type="GO" id="GO:0046872">
    <property type="term" value="F:metal ion binding"/>
    <property type="evidence" value="ECO:0007669"/>
    <property type="project" value="UniProtKB-KW"/>
</dbReference>
<dbReference type="InterPro" id="IPR026259">
    <property type="entry name" value="MauG/Cytc_peroxidase"/>
</dbReference>
<dbReference type="EMBL" id="JACQRX010000050">
    <property type="protein sequence ID" value="MBI4251045.1"/>
    <property type="molecule type" value="Genomic_DNA"/>
</dbReference>
<evidence type="ECO:0000256" key="9">
    <source>
        <dbReference type="ARBA" id="ARBA00023002"/>
    </source>
</evidence>
<keyword evidence="6" id="KW-0732">Signal</keyword>
<comment type="caution">
    <text evidence="16">The sequence shown here is derived from an EMBL/GenBank/DDBJ whole genome shotgun (WGS) entry which is preliminary data.</text>
</comment>
<keyword evidence="5 14" id="KW-0479">Metal-binding</keyword>
<dbReference type="GO" id="GO:0020037">
    <property type="term" value="F:heme binding"/>
    <property type="evidence" value="ECO:0007669"/>
    <property type="project" value="InterPro"/>
</dbReference>
<dbReference type="PROSITE" id="PS51007">
    <property type="entry name" value="CYTC"/>
    <property type="match status" value="1"/>
</dbReference>
<dbReference type="InterPro" id="IPR036909">
    <property type="entry name" value="Cyt_c-like_dom_sf"/>
</dbReference>
<evidence type="ECO:0000256" key="8">
    <source>
        <dbReference type="ARBA" id="ARBA00022982"/>
    </source>
</evidence>
<gene>
    <name evidence="16" type="ORF">HY618_01165</name>
</gene>
<evidence type="ECO:0000256" key="3">
    <source>
        <dbReference type="ARBA" id="ARBA00022448"/>
    </source>
</evidence>
<accession>A0A932ZUY8</accession>
<evidence type="ECO:0000259" key="15">
    <source>
        <dbReference type="PROSITE" id="PS51007"/>
    </source>
</evidence>
<feature type="binding site" description="covalent" evidence="13">
    <location>
        <position position="26"/>
    </location>
    <ligand>
        <name>heme c</name>
        <dbReference type="ChEBI" id="CHEBI:61717"/>
        <label>1</label>
    </ligand>
</feature>
<keyword evidence="8" id="KW-0249">Electron transport</keyword>
<dbReference type="Pfam" id="PF03150">
    <property type="entry name" value="CCP_MauG"/>
    <property type="match status" value="1"/>
</dbReference>
<evidence type="ECO:0000256" key="5">
    <source>
        <dbReference type="ARBA" id="ARBA00022723"/>
    </source>
</evidence>
<dbReference type="GO" id="GO:0042597">
    <property type="term" value="C:periplasmic space"/>
    <property type="evidence" value="ECO:0007669"/>
    <property type="project" value="UniProtKB-SubCell"/>
</dbReference>
<keyword evidence="10 14" id="KW-0408">Iron</keyword>
<protein>
    <recommendedName>
        <fullName evidence="12">Methylamine utilization protein MauG</fullName>
    </recommendedName>
</protein>
<evidence type="ECO:0000256" key="11">
    <source>
        <dbReference type="ARBA" id="ARBA00058991"/>
    </source>
</evidence>
<keyword evidence="3" id="KW-0813">Transport</keyword>
<feature type="binding site" description="covalent" evidence="13">
    <location>
        <position position="172"/>
    </location>
    <ligand>
        <name>heme c</name>
        <dbReference type="ChEBI" id="CHEBI:61717"/>
        <label>2</label>
    </ligand>
</feature>
<sequence length="297" mass="32896">MTREKVELGRLLFFEKRISADGTVACATCHMPARGFSNARQYGVGVEGKLGIRNVPTVLNAAYYSSQFWDGRAKSLEEQAKGPILNPAEMASSEERVVKVLGAIPAYGEAFRRAFGDPAISLDRAAKAIATFERTLVSGGSPFDRWKFGGEEAAISADAKRGFDLFKSKAQCVKCHLVDEFSAPLTDNKFHNIGIGMDKQKPELGRAEITKDRKDRGKFKTPSLREVTRTAPYMHDGRFNTLEEVLDFYDKGGHPNPSLDPDIFPLKLTQKEKKDLLAFLRTLEGNAPRVAEPEAPR</sequence>
<comment type="PTM">
    <text evidence="13">Binds 2 heme groups per subunit.</text>
</comment>
<organism evidence="16 17">
    <name type="scientific">Tectimicrobiota bacterium</name>
    <dbReference type="NCBI Taxonomy" id="2528274"/>
    <lineage>
        <taxon>Bacteria</taxon>
        <taxon>Pseudomonadati</taxon>
        <taxon>Nitrospinota/Tectimicrobiota group</taxon>
        <taxon>Candidatus Tectimicrobiota</taxon>
    </lineage>
</organism>
<feature type="binding site" description="covalent" evidence="13">
    <location>
        <position position="175"/>
    </location>
    <ligand>
        <name>heme c</name>
        <dbReference type="ChEBI" id="CHEBI:61717"/>
        <label>2</label>
    </ligand>
</feature>
<dbReference type="PANTHER" id="PTHR30600">
    <property type="entry name" value="CYTOCHROME C PEROXIDASE-RELATED"/>
    <property type="match status" value="1"/>
</dbReference>
<keyword evidence="7" id="KW-0574">Periplasm</keyword>
<keyword evidence="9" id="KW-0560">Oxidoreductase</keyword>
<evidence type="ECO:0000256" key="6">
    <source>
        <dbReference type="ARBA" id="ARBA00022729"/>
    </source>
</evidence>
<evidence type="ECO:0000256" key="13">
    <source>
        <dbReference type="PIRSR" id="PIRSR000294-1"/>
    </source>
</evidence>
<dbReference type="PIRSF" id="PIRSF000294">
    <property type="entry name" value="Cytochrome-c_peroxidase"/>
    <property type="match status" value="1"/>
</dbReference>
<dbReference type="GO" id="GO:0004130">
    <property type="term" value="F:cytochrome-c peroxidase activity"/>
    <property type="evidence" value="ECO:0007669"/>
    <property type="project" value="TreeGrafter"/>
</dbReference>
<dbReference type="AlphaFoldDB" id="A0A932ZUY8"/>
<evidence type="ECO:0000256" key="10">
    <source>
        <dbReference type="ARBA" id="ARBA00023004"/>
    </source>
</evidence>
<evidence type="ECO:0000313" key="16">
    <source>
        <dbReference type="EMBL" id="MBI4251045.1"/>
    </source>
</evidence>
<feature type="binding site" description="covalent" evidence="13">
    <location>
        <position position="29"/>
    </location>
    <ligand>
        <name>heme c</name>
        <dbReference type="ChEBI" id="CHEBI:61717"/>
        <label>1</label>
    </ligand>
</feature>
<comment type="function">
    <text evidence="11">Involved in methylamine metabolism. Essential for the maturation of the beta subunit of MADH, presumably via a step in the biosynthesis of tryptophan tryptophylquinone (TTQ), the cofactor of MADH.</text>
</comment>
<comment type="cofactor">
    <cofactor evidence="13">
        <name>heme</name>
        <dbReference type="ChEBI" id="CHEBI:30413"/>
    </cofactor>
    <text evidence="13">Binds 2 heme groups.</text>
</comment>
<feature type="binding site" description="axial binding residue" evidence="14">
    <location>
        <position position="30"/>
    </location>
    <ligand>
        <name>heme c</name>
        <dbReference type="ChEBI" id="CHEBI:61717"/>
        <label>1</label>
    </ligand>
    <ligandPart>
        <name>Fe</name>
        <dbReference type="ChEBI" id="CHEBI:18248"/>
    </ligandPart>
</feature>
<dbReference type="InterPro" id="IPR009056">
    <property type="entry name" value="Cyt_c-like_dom"/>
</dbReference>
<name>A0A932ZUY8_UNCTE</name>
<evidence type="ECO:0000256" key="12">
    <source>
        <dbReference type="ARBA" id="ARBA00073576"/>
    </source>
</evidence>
<evidence type="ECO:0000313" key="17">
    <source>
        <dbReference type="Proteomes" id="UP000752292"/>
    </source>
</evidence>
<feature type="domain" description="Cytochrome c" evidence="15">
    <location>
        <begin position="157"/>
        <end position="284"/>
    </location>
</feature>
<evidence type="ECO:0000256" key="7">
    <source>
        <dbReference type="ARBA" id="ARBA00022764"/>
    </source>
</evidence>
<evidence type="ECO:0000256" key="2">
    <source>
        <dbReference type="ARBA" id="ARBA00004856"/>
    </source>
</evidence>
<comment type="pathway">
    <text evidence="2">One-carbon metabolism; methylamine degradation.</text>
</comment>
<reference evidence="16" key="1">
    <citation type="submission" date="2020-07" db="EMBL/GenBank/DDBJ databases">
        <title>Huge and variable diversity of episymbiotic CPR bacteria and DPANN archaea in groundwater ecosystems.</title>
        <authorList>
            <person name="He C.Y."/>
            <person name="Keren R."/>
            <person name="Whittaker M."/>
            <person name="Farag I.F."/>
            <person name="Doudna J."/>
            <person name="Cate J.H.D."/>
            <person name="Banfield J.F."/>
        </authorList>
    </citation>
    <scope>NUCLEOTIDE SEQUENCE</scope>
    <source>
        <strain evidence="16">NC_groundwater_1370_Ag_S-0.2um_69_93</strain>
    </source>
</reference>
<dbReference type="Proteomes" id="UP000752292">
    <property type="component" value="Unassembled WGS sequence"/>
</dbReference>
<evidence type="ECO:0000256" key="14">
    <source>
        <dbReference type="PIRSR" id="PIRSR000294-2"/>
    </source>
</evidence>